<dbReference type="Proteomes" id="UP000267096">
    <property type="component" value="Unassembled WGS sequence"/>
</dbReference>
<gene>
    <name evidence="2" type="ORF">ASIM_LOCUS6726</name>
</gene>
<sequence>MSEISGKAVLLIEVIESEAEQRSSNDSATTPTADRRASALHSPSIQRKFSFKCDKSILRKLCDKARKSGAQRVS</sequence>
<reference evidence="4" key="1">
    <citation type="submission" date="2017-02" db="UniProtKB">
        <authorList>
            <consortium name="WormBaseParasite"/>
        </authorList>
    </citation>
    <scope>IDENTIFICATION</scope>
</reference>
<organism evidence="4">
    <name type="scientific">Anisakis simplex</name>
    <name type="common">Herring worm</name>
    <dbReference type="NCBI Taxonomy" id="6269"/>
    <lineage>
        <taxon>Eukaryota</taxon>
        <taxon>Metazoa</taxon>
        <taxon>Ecdysozoa</taxon>
        <taxon>Nematoda</taxon>
        <taxon>Chromadorea</taxon>
        <taxon>Rhabditida</taxon>
        <taxon>Spirurina</taxon>
        <taxon>Ascaridomorpha</taxon>
        <taxon>Ascaridoidea</taxon>
        <taxon>Anisakidae</taxon>
        <taxon>Anisakis</taxon>
        <taxon>Anisakis simplex complex</taxon>
    </lineage>
</organism>
<dbReference type="AlphaFoldDB" id="A0A0M3JH46"/>
<keyword evidence="3" id="KW-1185">Reference proteome</keyword>
<evidence type="ECO:0000256" key="1">
    <source>
        <dbReference type="SAM" id="MobiDB-lite"/>
    </source>
</evidence>
<evidence type="ECO:0000313" key="4">
    <source>
        <dbReference type="WBParaSite" id="ASIM_0000695701-mRNA-1"/>
    </source>
</evidence>
<feature type="compositionally biased region" description="Polar residues" evidence="1">
    <location>
        <begin position="22"/>
        <end position="32"/>
    </location>
</feature>
<reference evidence="2 3" key="2">
    <citation type="submission" date="2018-11" db="EMBL/GenBank/DDBJ databases">
        <authorList>
            <consortium name="Pathogen Informatics"/>
        </authorList>
    </citation>
    <scope>NUCLEOTIDE SEQUENCE [LARGE SCALE GENOMIC DNA]</scope>
</reference>
<name>A0A0M3JH46_ANISI</name>
<accession>A0A0M3JH46</accession>
<protein>
    <submittedName>
        <fullName evidence="2 4">Uncharacterized protein</fullName>
    </submittedName>
</protein>
<dbReference type="WBParaSite" id="ASIM_0000695701-mRNA-1">
    <property type="protein sequence ID" value="ASIM_0000695701-mRNA-1"/>
    <property type="gene ID" value="ASIM_0000695701"/>
</dbReference>
<proteinExistence type="predicted"/>
<evidence type="ECO:0000313" key="2">
    <source>
        <dbReference type="EMBL" id="VDK27655.1"/>
    </source>
</evidence>
<evidence type="ECO:0000313" key="3">
    <source>
        <dbReference type="Proteomes" id="UP000267096"/>
    </source>
</evidence>
<dbReference type="EMBL" id="UYRR01015074">
    <property type="protein sequence ID" value="VDK27655.1"/>
    <property type="molecule type" value="Genomic_DNA"/>
</dbReference>
<feature type="region of interest" description="Disordered" evidence="1">
    <location>
        <begin position="19"/>
        <end position="42"/>
    </location>
</feature>